<reference evidence="2" key="1">
    <citation type="submission" date="2019-03" db="EMBL/GenBank/DDBJ databases">
        <title>WGS assembly of Setaria viridis.</title>
        <authorList>
            <person name="Huang P."/>
            <person name="Jenkins J."/>
            <person name="Grimwood J."/>
            <person name="Barry K."/>
            <person name="Healey A."/>
            <person name="Mamidi S."/>
            <person name="Sreedasyam A."/>
            <person name="Shu S."/>
            <person name="Feldman M."/>
            <person name="Wu J."/>
            <person name="Yu Y."/>
            <person name="Chen C."/>
            <person name="Johnson J."/>
            <person name="Rokhsar D."/>
            <person name="Baxter I."/>
            <person name="Schmutz J."/>
            <person name="Brutnell T."/>
            <person name="Kellogg E."/>
        </authorList>
    </citation>
    <scope>NUCLEOTIDE SEQUENCE [LARGE SCALE GENOMIC DNA]</scope>
</reference>
<accession>A0A4V6DC10</accession>
<organism evidence="2 3">
    <name type="scientific">Setaria viridis</name>
    <name type="common">Green bristlegrass</name>
    <name type="synonym">Setaria italica subsp. viridis</name>
    <dbReference type="NCBI Taxonomy" id="4556"/>
    <lineage>
        <taxon>Eukaryota</taxon>
        <taxon>Viridiplantae</taxon>
        <taxon>Streptophyta</taxon>
        <taxon>Embryophyta</taxon>
        <taxon>Tracheophyta</taxon>
        <taxon>Spermatophyta</taxon>
        <taxon>Magnoliopsida</taxon>
        <taxon>Liliopsida</taxon>
        <taxon>Poales</taxon>
        <taxon>Poaceae</taxon>
        <taxon>PACMAD clade</taxon>
        <taxon>Panicoideae</taxon>
        <taxon>Panicodae</taxon>
        <taxon>Paniceae</taxon>
        <taxon>Cenchrinae</taxon>
        <taxon>Setaria</taxon>
    </lineage>
</organism>
<keyword evidence="3" id="KW-1185">Reference proteome</keyword>
<gene>
    <name evidence="2" type="ORF">SEVIR_2G381100v2</name>
</gene>
<evidence type="ECO:0000313" key="2">
    <source>
        <dbReference type="EMBL" id="TKW35556.1"/>
    </source>
</evidence>
<protein>
    <submittedName>
        <fullName evidence="2">Uncharacterized protein</fullName>
    </submittedName>
</protein>
<sequence length="156" mass="16965">MERQVGLPRWRRRDARARALPACVVRSAGKETTTRGEGSRWAVATCARASLRGDGEGKGAEASERGGADEAARSGRDGFGWLPCRRGALSLLCGAHPAASWYVAEWKTWSMSSWTIRHGRKLWPGALVGFANATHGYLCSYCAVLTYFVLPTKPVP</sequence>
<dbReference type="AlphaFoldDB" id="A0A4V6DC10"/>
<dbReference type="EMBL" id="CM016553">
    <property type="protein sequence ID" value="TKW35556.1"/>
    <property type="molecule type" value="Genomic_DNA"/>
</dbReference>
<evidence type="ECO:0000313" key="3">
    <source>
        <dbReference type="Proteomes" id="UP000298652"/>
    </source>
</evidence>
<name>A0A4V6DC10_SETVI</name>
<dbReference type="Gramene" id="TKW35556">
    <property type="protein sequence ID" value="TKW35556"/>
    <property type="gene ID" value="SEVIR_2G381100v2"/>
</dbReference>
<evidence type="ECO:0000256" key="1">
    <source>
        <dbReference type="SAM" id="MobiDB-lite"/>
    </source>
</evidence>
<proteinExistence type="predicted"/>
<feature type="region of interest" description="Disordered" evidence="1">
    <location>
        <begin position="52"/>
        <end position="75"/>
    </location>
</feature>
<dbReference type="Proteomes" id="UP000298652">
    <property type="component" value="Chromosome 2"/>
</dbReference>